<accession>A0A3R7F3G9</accession>
<dbReference type="InterPro" id="IPR036366">
    <property type="entry name" value="PGBDSf"/>
</dbReference>
<comment type="caution">
    <text evidence="3">The sequence shown here is derived from an EMBL/GenBank/DDBJ whole genome shotgun (WGS) entry which is preliminary data.</text>
</comment>
<evidence type="ECO:0000259" key="1">
    <source>
        <dbReference type="Pfam" id="PF01471"/>
    </source>
</evidence>
<feature type="domain" description="N-acetylmuramidase" evidence="2">
    <location>
        <begin position="91"/>
        <end position="260"/>
    </location>
</feature>
<dbReference type="Proteomes" id="UP000283709">
    <property type="component" value="Unassembled WGS sequence"/>
</dbReference>
<dbReference type="EMBL" id="MCAS01000056">
    <property type="protein sequence ID" value="RKF33390.1"/>
    <property type="molecule type" value="Genomic_DNA"/>
</dbReference>
<dbReference type="AlphaFoldDB" id="A0A3R7F3G9"/>
<proteinExistence type="predicted"/>
<name>A0A3R7F3G9_9BURK</name>
<dbReference type="Gene3D" id="1.10.101.10">
    <property type="entry name" value="PGBD-like superfamily/PGBD"/>
    <property type="match status" value="1"/>
</dbReference>
<feature type="domain" description="Peptidoglycan binding-like" evidence="1">
    <location>
        <begin position="10"/>
        <end position="63"/>
    </location>
</feature>
<evidence type="ECO:0000313" key="4">
    <source>
        <dbReference type="Proteomes" id="UP000283709"/>
    </source>
</evidence>
<protein>
    <submittedName>
        <fullName evidence="3">Peptidoglycan-binding protein</fullName>
    </submittedName>
</protein>
<dbReference type="Pfam" id="PF01471">
    <property type="entry name" value="PG_binding_1"/>
    <property type="match status" value="1"/>
</dbReference>
<dbReference type="InterPro" id="IPR002477">
    <property type="entry name" value="Peptidoglycan-bd-like"/>
</dbReference>
<organism evidence="3 4">
    <name type="scientific">Paraburkholderia fungorum</name>
    <dbReference type="NCBI Taxonomy" id="134537"/>
    <lineage>
        <taxon>Bacteria</taxon>
        <taxon>Pseudomonadati</taxon>
        <taxon>Pseudomonadota</taxon>
        <taxon>Betaproteobacteria</taxon>
        <taxon>Burkholderiales</taxon>
        <taxon>Burkholderiaceae</taxon>
        <taxon>Paraburkholderia</taxon>
    </lineage>
</organism>
<dbReference type="InterPro" id="IPR024408">
    <property type="entry name" value="Muramidase"/>
</dbReference>
<evidence type="ECO:0000313" key="3">
    <source>
        <dbReference type="EMBL" id="RKF33390.1"/>
    </source>
</evidence>
<dbReference type="OrthoDB" id="1523598at2"/>
<dbReference type="InterPro" id="IPR036365">
    <property type="entry name" value="PGBD-like_sf"/>
</dbReference>
<gene>
    <name evidence="3" type="ORF">BCY88_10040</name>
</gene>
<reference evidence="3 4" key="1">
    <citation type="submission" date="2016-07" db="EMBL/GenBank/DDBJ databases">
        <title>Genome analysis of Burkholderia fungorum ES3-20.</title>
        <authorList>
            <person name="Xu D."/>
            <person name="Yao R."/>
            <person name="Zheng S."/>
        </authorList>
    </citation>
    <scope>NUCLEOTIDE SEQUENCE [LARGE SCALE GENOMIC DNA]</scope>
    <source>
        <strain evidence="3 4">ES3-20</strain>
    </source>
</reference>
<sequence>MKTHRFGDLGADVGLLQSRLIRAGYKLTVTHVYDDATEAAVIALQKKTGLVDDGVAGPKTLVTLATGQRDPKHLSIADLVAAADKLGVPRASVRAVNEVESRGSGFLLDGRPKILFERHVFWKRLQARGIDPAPIAAKYPNICSQATGGYQGGAAEYTRLATAELIDPVAAYESASWGAFQVMGNNWERLKYSSVDDFVARMENGEADQLDAFVRFVAADAGLLAALKARKWAAFAKGYNGPDYARNLYDAKLAQAWLKYAGPDKAAA</sequence>
<dbReference type="RefSeq" id="WP_120348509.1">
    <property type="nucleotide sequence ID" value="NZ_MCAS01000056.1"/>
</dbReference>
<dbReference type="Pfam" id="PF11860">
    <property type="entry name" value="Muramidase"/>
    <property type="match status" value="1"/>
</dbReference>
<dbReference type="SUPFAM" id="SSF47090">
    <property type="entry name" value="PGBD-like"/>
    <property type="match status" value="1"/>
</dbReference>
<evidence type="ECO:0000259" key="2">
    <source>
        <dbReference type="Pfam" id="PF11860"/>
    </source>
</evidence>